<dbReference type="EMBL" id="FOFP01000007">
    <property type="protein sequence ID" value="SEQ55154.1"/>
    <property type="molecule type" value="Genomic_DNA"/>
</dbReference>
<keyword evidence="1" id="KW-0472">Membrane</keyword>
<keyword evidence="1" id="KW-1133">Transmembrane helix</keyword>
<evidence type="ECO:0000313" key="3">
    <source>
        <dbReference type="Proteomes" id="UP000198512"/>
    </source>
</evidence>
<evidence type="ECO:0000313" key="2">
    <source>
        <dbReference type="EMBL" id="SEQ55154.1"/>
    </source>
</evidence>
<evidence type="ECO:0000256" key="1">
    <source>
        <dbReference type="SAM" id="Phobius"/>
    </source>
</evidence>
<sequence>MIFAITPMDPERYRAKTRLSTFAVAGLFLLLGLGISTVLVQLFGEPGGDNLRWNIGGVLAGLAITVALVRWVFWQQPWMAPAVYGWRLKRTLMRVTNVMHHVKAGVSAQQPVAMAVLRFYHLGLTQMHQLDGDSSSLSQAVPEINRHLEAMQALGLETEVTRFDPAWLPEVKAIPASR</sequence>
<comment type="caution">
    <text evidence="2">The sequence shown here is derived from an EMBL/GenBank/DDBJ whole genome shotgun (WGS) entry which is preliminary data.</text>
</comment>
<protein>
    <recommendedName>
        <fullName evidence="4">DUF3087 domain-containing protein</fullName>
    </recommendedName>
</protein>
<keyword evidence="3" id="KW-1185">Reference proteome</keyword>
<reference evidence="2 3" key="1">
    <citation type="submission" date="2016-10" db="EMBL/GenBank/DDBJ databases">
        <authorList>
            <person name="Varghese N."/>
            <person name="Submissions S."/>
        </authorList>
    </citation>
    <scope>NUCLEOTIDE SEQUENCE [LARGE SCALE GENOMIC DNA]</scope>
    <source>
        <strain evidence="2 3">CIP 109853</strain>
    </source>
</reference>
<accession>A0ABY1BCM0</accession>
<feature type="transmembrane region" description="Helical" evidence="1">
    <location>
        <begin position="55"/>
        <end position="73"/>
    </location>
</feature>
<keyword evidence="1" id="KW-0812">Transmembrane</keyword>
<dbReference type="InterPro" id="IPR021438">
    <property type="entry name" value="DUF3087"/>
</dbReference>
<feature type="transmembrane region" description="Helical" evidence="1">
    <location>
        <begin position="21"/>
        <end position="43"/>
    </location>
</feature>
<dbReference type="Proteomes" id="UP000198512">
    <property type="component" value="Unassembled WGS sequence"/>
</dbReference>
<gene>
    <name evidence="2" type="ORF">SAMN05216600_10731</name>
</gene>
<proteinExistence type="predicted"/>
<dbReference type="Pfam" id="PF11286">
    <property type="entry name" value="DUF3087"/>
    <property type="match status" value="1"/>
</dbReference>
<name>A0ABY1BCM0_9PSED</name>
<evidence type="ECO:0008006" key="4">
    <source>
        <dbReference type="Google" id="ProtNLM"/>
    </source>
</evidence>
<organism evidence="2 3">
    <name type="scientific">Pseudomonas cuatrocienegasensis</name>
    <dbReference type="NCBI Taxonomy" id="543360"/>
    <lineage>
        <taxon>Bacteria</taxon>
        <taxon>Pseudomonadati</taxon>
        <taxon>Pseudomonadota</taxon>
        <taxon>Gammaproteobacteria</taxon>
        <taxon>Pseudomonadales</taxon>
        <taxon>Pseudomonadaceae</taxon>
        <taxon>Pseudomonas</taxon>
    </lineage>
</organism>